<dbReference type="GO" id="GO:0003677">
    <property type="term" value="F:DNA binding"/>
    <property type="evidence" value="ECO:0007669"/>
    <property type="project" value="InterPro"/>
</dbReference>
<dbReference type="SUPFAM" id="SSF47413">
    <property type="entry name" value="lambda repressor-like DNA-binding domains"/>
    <property type="match status" value="1"/>
</dbReference>
<dbReference type="Proteomes" id="UP000595663">
    <property type="component" value="Chromosome"/>
</dbReference>
<name>A0A7R6P2K4_9GAMM</name>
<dbReference type="RefSeq" id="WP_019621232.1">
    <property type="nucleotide sequence ID" value="NZ_AP014545.1"/>
</dbReference>
<accession>A0A7R6P2K4</accession>
<dbReference type="CDD" id="cd00093">
    <property type="entry name" value="HTH_XRE"/>
    <property type="match status" value="1"/>
</dbReference>
<gene>
    <name evidence="2" type="ORF">AMJAP_0007</name>
</gene>
<dbReference type="InterPro" id="IPR001387">
    <property type="entry name" value="Cro/C1-type_HTH"/>
</dbReference>
<organism evidence="2 3">
    <name type="scientific">Amphritea japonica ATCC BAA-1530</name>
    <dbReference type="NCBI Taxonomy" id="1278309"/>
    <lineage>
        <taxon>Bacteria</taxon>
        <taxon>Pseudomonadati</taxon>
        <taxon>Pseudomonadota</taxon>
        <taxon>Gammaproteobacteria</taxon>
        <taxon>Oceanospirillales</taxon>
        <taxon>Oceanospirillaceae</taxon>
        <taxon>Amphritea</taxon>
    </lineage>
</organism>
<dbReference type="Gene3D" id="1.10.260.40">
    <property type="entry name" value="lambda repressor-like DNA-binding domains"/>
    <property type="match status" value="1"/>
</dbReference>
<proteinExistence type="predicted"/>
<evidence type="ECO:0000259" key="1">
    <source>
        <dbReference type="PROSITE" id="PS50943"/>
    </source>
</evidence>
<dbReference type="OrthoDB" id="5772764at2"/>
<dbReference type="KEGG" id="ajp:AMJAP_0007"/>
<protein>
    <submittedName>
        <fullName evidence="2">Transcriptional regulator</fullName>
    </submittedName>
</protein>
<dbReference type="SMART" id="SM00530">
    <property type="entry name" value="HTH_XRE"/>
    <property type="match status" value="1"/>
</dbReference>
<evidence type="ECO:0000313" key="3">
    <source>
        <dbReference type="Proteomes" id="UP000595663"/>
    </source>
</evidence>
<dbReference type="AlphaFoldDB" id="A0A7R6P2K4"/>
<keyword evidence="3" id="KW-1185">Reference proteome</keyword>
<dbReference type="Pfam" id="PF13560">
    <property type="entry name" value="HTH_31"/>
    <property type="match status" value="1"/>
</dbReference>
<reference evidence="2 3" key="1">
    <citation type="journal article" date="2008" name="Int. J. Syst. Evol. Microbiol.">
        <title>Amphritea japonica sp. nov. and Amphritea balenae sp. nov., isolated from the sediment adjacent to sperm whale carcasses off Kagoshima, Japan.</title>
        <authorList>
            <person name="Miyazaki M."/>
            <person name="Nogi Y."/>
            <person name="Fujiwara Y."/>
            <person name="Kawato M."/>
            <person name="Nagahama T."/>
            <person name="Kubokawa K."/>
            <person name="Horikoshi K."/>
        </authorList>
    </citation>
    <scope>NUCLEOTIDE SEQUENCE [LARGE SCALE GENOMIC DNA]</scope>
    <source>
        <strain evidence="2 3">ATCC BAA-1530</strain>
    </source>
</reference>
<dbReference type="InterPro" id="IPR010982">
    <property type="entry name" value="Lambda_DNA-bd_dom_sf"/>
</dbReference>
<evidence type="ECO:0000313" key="2">
    <source>
        <dbReference type="EMBL" id="BBB24609.1"/>
    </source>
</evidence>
<sequence>MTPFSSYLESLRRSRRIKQKDFANEVGVSSCYISAIELGRKNPPSHDIIESMIKALQLSSKEASLLWDYAEQSIRVLRIPEDLPLEEYAVVNDLKRSFGSLSKEQITIIRATLSIRSFQQEQIQ</sequence>
<dbReference type="PROSITE" id="PS50943">
    <property type="entry name" value="HTH_CROC1"/>
    <property type="match status" value="1"/>
</dbReference>
<feature type="domain" description="HTH cro/C1-type" evidence="1">
    <location>
        <begin position="8"/>
        <end position="63"/>
    </location>
</feature>
<dbReference type="EMBL" id="AP014545">
    <property type="protein sequence ID" value="BBB24609.1"/>
    <property type="molecule type" value="Genomic_DNA"/>
</dbReference>